<dbReference type="InterPro" id="IPR010261">
    <property type="entry name" value="Tir_chaperone"/>
</dbReference>
<dbReference type="Pfam" id="PF05932">
    <property type="entry name" value="CesT"/>
    <property type="match status" value="1"/>
</dbReference>
<dbReference type="SUPFAM" id="SSF54236">
    <property type="entry name" value="Ubiquitin-like"/>
    <property type="match status" value="1"/>
</dbReference>
<proteinExistence type="predicted"/>
<dbReference type="CDD" id="cd17039">
    <property type="entry name" value="Ubl_ubiquitin_like"/>
    <property type="match status" value="1"/>
</dbReference>
<evidence type="ECO:0000313" key="2">
    <source>
        <dbReference type="EMBL" id="ORC90322.1"/>
    </source>
</evidence>
<feature type="region of interest" description="Disordered" evidence="1">
    <location>
        <begin position="82"/>
        <end position="147"/>
    </location>
</feature>
<dbReference type="Gene3D" id="3.30.1460.10">
    <property type="match status" value="1"/>
</dbReference>
<name>A0A1X0P075_9TRYP</name>
<accession>A0A1X0P075</accession>
<organism evidence="2 3">
    <name type="scientific">Trypanosoma theileri</name>
    <dbReference type="NCBI Taxonomy" id="67003"/>
    <lineage>
        <taxon>Eukaryota</taxon>
        <taxon>Discoba</taxon>
        <taxon>Euglenozoa</taxon>
        <taxon>Kinetoplastea</taxon>
        <taxon>Metakinetoplastina</taxon>
        <taxon>Trypanosomatida</taxon>
        <taxon>Trypanosomatidae</taxon>
        <taxon>Trypanosoma</taxon>
    </lineage>
</organism>
<dbReference type="GeneID" id="39983765"/>
<dbReference type="VEuPathDB" id="TriTrypDB:TM35_000081200"/>
<dbReference type="SUPFAM" id="SSF69635">
    <property type="entry name" value="Type III secretory system chaperone-like"/>
    <property type="match status" value="1"/>
</dbReference>
<dbReference type="CDD" id="cd16364">
    <property type="entry name" value="T3SC_I-like"/>
    <property type="match status" value="1"/>
</dbReference>
<feature type="compositionally biased region" description="Basic and acidic residues" evidence="1">
    <location>
        <begin position="117"/>
        <end position="132"/>
    </location>
</feature>
<dbReference type="GO" id="GO:0030254">
    <property type="term" value="P:protein secretion by the type III secretion system"/>
    <property type="evidence" value="ECO:0007669"/>
    <property type="project" value="InterPro"/>
</dbReference>
<comment type="caution">
    <text evidence="2">The sequence shown here is derived from an EMBL/GenBank/DDBJ whole genome shotgun (WGS) entry which is preliminary data.</text>
</comment>
<reference evidence="2 3" key="1">
    <citation type="submission" date="2017-03" db="EMBL/GenBank/DDBJ databases">
        <title>An alternative strategy for trypanosome survival in the mammalian bloodstream revealed through genome and transcriptome analysis of the ubiquitous bovine parasite Trypanosoma (Megatrypanum) theileri.</title>
        <authorList>
            <person name="Kelly S."/>
            <person name="Ivens A."/>
            <person name="Mott A."/>
            <person name="O'Neill E."/>
            <person name="Emms D."/>
            <person name="Macleod O."/>
            <person name="Voorheis P."/>
            <person name="Matthews J."/>
            <person name="Matthews K."/>
            <person name="Carrington M."/>
        </authorList>
    </citation>
    <scope>NUCLEOTIDE SEQUENCE [LARGE SCALE GENOMIC DNA]</scope>
    <source>
        <strain evidence="2">Edinburgh</strain>
    </source>
</reference>
<dbReference type="RefSeq" id="XP_028884388.1">
    <property type="nucleotide sequence ID" value="XM_029023985.1"/>
</dbReference>
<evidence type="ECO:0008006" key="4">
    <source>
        <dbReference type="Google" id="ProtNLM"/>
    </source>
</evidence>
<sequence>MDDKQVFFVQGTDGRKFKIVIRGDLGKLSVGKIRRCLKSYGVPDGQLLLFNNLVLQDDAVGADFGLCNNAMLHLALSHDDEMGEEESGVNERTSDVPVQAMRDGNRSGTSPPSTLVDSKDGNSHFGSLRERGSSFTTHVDPENSFDVRPTVQSSTAALFGNKTSNIMDSSGTNTALEVENLQLREEVQRLRRELTEVRDQQKTRGGRGSTSNNSFGKRQESPNTDLLQSAKANLQELGDELGLSLQFDMNLTCVVGTDDRHTVLITFDHATERLYIYSTLLTQLPDEPAVRIKLYELLLEGSLLGREVCGGGIGMSLQNDIVLLSSTIPLRYCSSSALKDIMPVFVETLERWRSLVNELVE</sequence>
<dbReference type="Proteomes" id="UP000192257">
    <property type="component" value="Unassembled WGS sequence"/>
</dbReference>
<protein>
    <recommendedName>
        <fullName evidence="4">Ubiquitin-like domain-containing protein</fullName>
    </recommendedName>
</protein>
<feature type="compositionally biased region" description="Polar residues" evidence="1">
    <location>
        <begin position="106"/>
        <end position="116"/>
    </location>
</feature>
<gene>
    <name evidence="2" type="ORF">TM35_000081200</name>
</gene>
<feature type="compositionally biased region" description="Polar residues" evidence="1">
    <location>
        <begin position="209"/>
        <end position="222"/>
    </location>
</feature>
<evidence type="ECO:0000256" key="1">
    <source>
        <dbReference type="SAM" id="MobiDB-lite"/>
    </source>
</evidence>
<dbReference type="OrthoDB" id="245436at2759"/>
<feature type="region of interest" description="Disordered" evidence="1">
    <location>
        <begin position="195"/>
        <end position="222"/>
    </location>
</feature>
<evidence type="ECO:0000313" key="3">
    <source>
        <dbReference type="Proteomes" id="UP000192257"/>
    </source>
</evidence>
<keyword evidence="3" id="KW-1185">Reference proteome</keyword>
<dbReference type="EMBL" id="NBCO01000008">
    <property type="protein sequence ID" value="ORC90322.1"/>
    <property type="molecule type" value="Genomic_DNA"/>
</dbReference>
<dbReference type="AlphaFoldDB" id="A0A1X0P075"/>
<dbReference type="InterPro" id="IPR029071">
    <property type="entry name" value="Ubiquitin-like_domsf"/>
</dbReference>